<dbReference type="InterPro" id="IPR008983">
    <property type="entry name" value="Tumour_necrosis_fac-like_dom"/>
</dbReference>
<dbReference type="AlphaFoldDB" id="A0AAV7S5H0"/>
<evidence type="ECO:0000313" key="12">
    <source>
        <dbReference type="EMBL" id="KAJ1158480.1"/>
    </source>
</evidence>
<evidence type="ECO:0000256" key="4">
    <source>
        <dbReference type="ARBA" id="ARBA00022729"/>
    </source>
</evidence>
<keyword evidence="4 9" id="KW-0732">Signal</keyword>
<dbReference type="PANTHER" id="PTHR15427:SF1">
    <property type="entry name" value="EMILIN-1"/>
    <property type="match status" value="1"/>
</dbReference>
<dbReference type="SUPFAM" id="SSF49842">
    <property type="entry name" value="TNF-like"/>
    <property type="match status" value="1"/>
</dbReference>
<dbReference type="Pfam" id="PF07546">
    <property type="entry name" value="EMI"/>
    <property type="match status" value="1"/>
</dbReference>
<feature type="coiled-coil region" evidence="7">
    <location>
        <begin position="234"/>
        <end position="275"/>
    </location>
</feature>
<evidence type="ECO:0000259" key="10">
    <source>
        <dbReference type="PROSITE" id="PS50871"/>
    </source>
</evidence>
<dbReference type="InterPro" id="IPR050392">
    <property type="entry name" value="Collagen/C1q_domain"/>
</dbReference>
<feature type="compositionally biased region" description="Pro residues" evidence="8">
    <location>
        <begin position="906"/>
        <end position="915"/>
    </location>
</feature>
<evidence type="ECO:0000256" key="3">
    <source>
        <dbReference type="ARBA" id="ARBA00022530"/>
    </source>
</evidence>
<comment type="caution">
    <text evidence="12">The sequence shown here is derived from an EMBL/GenBank/DDBJ whole genome shotgun (WGS) entry which is preliminary data.</text>
</comment>
<feature type="compositionally biased region" description="Gly residues" evidence="8">
    <location>
        <begin position="159"/>
        <end position="176"/>
    </location>
</feature>
<evidence type="ECO:0000256" key="5">
    <source>
        <dbReference type="ARBA" id="ARBA00023054"/>
    </source>
</evidence>
<dbReference type="PROSITE" id="PS51041">
    <property type="entry name" value="EMI"/>
    <property type="match status" value="1"/>
</dbReference>
<feature type="coiled-coil region" evidence="7">
    <location>
        <begin position="662"/>
        <end position="689"/>
    </location>
</feature>
<organism evidence="12 13">
    <name type="scientific">Pleurodeles waltl</name>
    <name type="common">Iberian ribbed newt</name>
    <dbReference type="NCBI Taxonomy" id="8319"/>
    <lineage>
        <taxon>Eukaryota</taxon>
        <taxon>Metazoa</taxon>
        <taxon>Chordata</taxon>
        <taxon>Craniata</taxon>
        <taxon>Vertebrata</taxon>
        <taxon>Euteleostomi</taxon>
        <taxon>Amphibia</taxon>
        <taxon>Batrachia</taxon>
        <taxon>Caudata</taxon>
        <taxon>Salamandroidea</taxon>
        <taxon>Salamandridae</taxon>
        <taxon>Pleurodelinae</taxon>
        <taxon>Pleurodeles</taxon>
    </lineage>
</organism>
<evidence type="ECO:0000256" key="8">
    <source>
        <dbReference type="SAM" id="MobiDB-lite"/>
    </source>
</evidence>
<dbReference type="SMART" id="SM00110">
    <property type="entry name" value="C1Q"/>
    <property type="match status" value="1"/>
</dbReference>
<dbReference type="InterPro" id="IPR001073">
    <property type="entry name" value="C1q_dom"/>
</dbReference>
<feature type="region of interest" description="Disordered" evidence="8">
    <location>
        <begin position="900"/>
        <end position="951"/>
    </location>
</feature>
<comment type="subcellular location">
    <subcellularLocation>
        <location evidence="1">Secreted</location>
        <location evidence="1">Extracellular space</location>
        <location evidence="1">Extracellular matrix</location>
    </subcellularLocation>
</comment>
<dbReference type="Pfam" id="PF01391">
    <property type="entry name" value="Collagen"/>
    <property type="match status" value="1"/>
</dbReference>
<keyword evidence="3" id="KW-0272">Extracellular matrix</keyword>
<dbReference type="SUPFAM" id="SSF57997">
    <property type="entry name" value="Tropomyosin"/>
    <property type="match status" value="1"/>
</dbReference>
<name>A0AAV7S5H0_PLEWA</name>
<feature type="signal peptide" evidence="9">
    <location>
        <begin position="1"/>
        <end position="19"/>
    </location>
</feature>
<dbReference type="Gene3D" id="2.60.120.40">
    <property type="match status" value="1"/>
</dbReference>
<dbReference type="EMBL" id="JANPWB010000009">
    <property type="protein sequence ID" value="KAJ1158480.1"/>
    <property type="molecule type" value="Genomic_DNA"/>
</dbReference>
<dbReference type="InterPro" id="IPR011489">
    <property type="entry name" value="EMI_domain"/>
</dbReference>
<feature type="coiled-coil region" evidence="7">
    <location>
        <begin position="308"/>
        <end position="335"/>
    </location>
</feature>
<dbReference type="InterPro" id="IPR008160">
    <property type="entry name" value="Collagen"/>
</dbReference>
<evidence type="ECO:0000256" key="1">
    <source>
        <dbReference type="ARBA" id="ARBA00004498"/>
    </source>
</evidence>
<dbReference type="FunFam" id="2.60.120.40:FF:000010">
    <property type="entry name" value="EMILIN-1 protein"/>
    <property type="match status" value="1"/>
</dbReference>
<evidence type="ECO:0000256" key="9">
    <source>
        <dbReference type="SAM" id="SignalP"/>
    </source>
</evidence>
<keyword evidence="5 7" id="KW-0175">Coiled coil</keyword>
<feature type="domain" description="C1q" evidence="10">
    <location>
        <begin position="961"/>
        <end position="1108"/>
    </location>
</feature>
<evidence type="ECO:0000256" key="7">
    <source>
        <dbReference type="SAM" id="Coils"/>
    </source>
</evidence>
<dbReference type="Pfam" id="PF00386">
    <property type="entry name" value="C1q"/>
    <property type="match status" value="1"/>
</dbReference>
<dbReference type="PANTHER" id="PTHR15427">
    <property type="entry name" value="EMILIN ELASTIN MICROFIBRIL INTERFACE-LOCATED PROTEIN ELASTIN MICROFIBRIL INTERFACER"/>
    <property type="match status" value="1"/>
</dbReference>
<dbReference type="SUPFAM" id="SSF58100">
    <property type="entry name" value="Bacterial hemolysins"/>
    <property type="match status" value="1"/>
</dbReference>
<keyword evidence="2" id="KW-0964">Secreted</keyword>
<evidence type="ECO:0000256" key="6">
    <source>
        <dbReference type="ARBA" id="ARBA00023157"/>
    </source>
</evidence>
<sequence>MAAACVLWVCALLLAGTRAANFPQRYNLYTGGVGPQSQAQTAHGVSQGQSGHRAASRHRNWCAYVVTRTVSCVVEDGVESFVKPEYQPCAWGQVQCPRVVTYRNLMRPRYKVAYKTVTDMEWKCCHGYSGDDCMEVSATGMITTTRPRPKPVRPNLPGSIGGSGGNTLSGTGGEGQNGDSEKVKQLEEKVQSLTKDLNDLQSTLQGMTEKFKLEIQQTVETTLNGKQPADAAAHPEMKETLNELQRRLEQLDNRIADHDEELENLNNGKTQLSADPNINQKLIDLRGDLLREVERRMQQSCSSCLSEVEGFRKQQEEDRERMRALEKMMTTIEQRNRESVQNIHRHVTELTTRIPKDCCSEVENLKSKLGEVEKTVDSVFSSYHNLNGKLENELNGNNKDHDQIFNSRLENIEGRMNTTQRTLEEHYYHYRDDLRKYIQDEVNMLRGEFGDRVQGNEEKIKILLSELGNNSGFEDSVGQTISNLALDISILQNSVGQNNGALDKVILDMKDLRNQLKTAVDNCTDIFSSGNSEITDIIIDLERRVEDNEGHIRIIVPSIQLLNLSSESLTDRVDILEKDVLNMRAAVELNGESLIKMTLDINSLDDRLTSSINTGVHTHDSTHKDMVLYHNITNGKLGKLENDLKALTTMIQFDYKSCGQVCSNLQEEVGKLKEEVQECKLTCQLLQKKADDDKAIIESNKPLDGFSVFGGTSNIDLKSMQGELSDVIVTFSSLNDTIKDLQETVGKHQTDIHDLGTTKDKIITEINKIQQEVTEHIGESEEKFITVNKEIERFSSTVLVESEDCRRSTGGMEERLSKLENVCDKLDTVSGSLKTIKEGLNKHVSSLWNCIHEVNNTVKTHGAWFEKLHNTQLNGINKRLNTLNSSVLVLSSEFQNFTVQDFMGPPGLPGPPGPPGKQGVQGPPGPQGPAGKDGAIGPVGPPGLRGETGMRGEQGLIGEAASVPRVSFSAALTYPQVDPGTVVFDKVLVNDGSYYDPYTGIFTAPYDGRYFISAILTGHKNEKVEAVLSKSNVAIARVDSAGYQPEGLEYKPMVENKPNTGSLGIFNIILPLKVGDTVCVDLVMGKLAHSDEPLTVFSAILLYEGAEE</sequence>
<keyword evidence="6" id="KW-1015">Disulfide bond</keyword>
<feature type="chain" id="PRO_5043540977" description="EMILIN-1" evidence="9">
    <location>
        <begin position="20"/>
        <end position="1108"/>
    </location>
</feature>
<evidence type="ECO:0008006" key="14">
    <source>
        <dbReference type="Google" id="ProtNLM"/>
    </source>
</evidence>
<accession>A0AAV7S5H0</accession>
<evidence type="ECO:0000313" key="13">
    <source>
        <dbReference type="Proteomes" id="UP001066276"/>
    </source>
</evidence>
<feature type="region of interest" description="Disordered" evidence="8">
    <location>
        <begin position="144"/>
        <end position="183"/>
    </location>
</feature>
<protein>
    <recommendedName>
        <fullName evidence="14">EMILIN-1</fullName>
    </recommendedName>
</protein>
<proteinExistence type="predicted"/>
<feature type="domain" description="EMI" evidence="11">
    <location>
        <begin position="58"/>
        <end position="135"/>
    </location>
</feature>
<dbReference type="PROSITE" id="PS50871">
    <property type="entry name" value="C1Q"/>
    <property type="match status" value="1"/>
</dbReference>
<evidence type="ECO:0000259" key="11">
    <source>
        <dbReference type="PROSITE" id="PS51041"/>
    </source>
</evidence>
<evidence type="ECO:0000256" key="2">
    <source>
        <dbReference type="ARBA" id="ARBA00022525"/>
    </source>
</evidence>
<gene>
    <name evidence="12" type="ORF">NDU88_011168</name>
</gene>
<dbReference type="Proteomes" id="UP001066276">
    <property type="component" value="Chromosome 5"/>
</dbReference>
<dbReference type="Gene3D" id="1.10.287.1490">
    <property type="match status" value="1"/>
</dbReference>
<reference evidence="12" key="1">
    <citation type="journal article" date="2022" name="bioRxiv">
        <title>Sequencing and chromosome-scale assembly of the giantPleurodeles waltlgenome.</title>
        <authorList>
            <person name="Brown T."/>
            <person name="Elewa A."/>
            <person name="Iarovenko S."/>
            <person name="Subramanian E."/>
            <person name="Araus A.J."/>
            <person name="Petzold A."/>
            <person name="Susuki M."/>
            <person name="Suzuki K.-i.T."/>
            <person name="Hayashi T."/>
            <person name="Toyoda A."/>
            <person name="Oliveira C."/>
            <person name="Osipova E."/>
            <person name="Leigh N.D."/>
            <person name="Simon A."/>
            <person name="Yun M.H."/>
        </authorList>
    </citation>
    <scope>NUCLEOTIDE SEQUENCE</scope>
    <source>
        <strain evidence="12">20211129_DDA</strain>
        <tissue evidence="12">Liver</tissue>
    </source>
</reference>
<dbReference type="GO" id="GO:0030023">
    <property type="term" value="F:extracellular matrix constituent conferring elasticity"/>
    <property type="evidence" value="ECO:0007669"/>
    <property type="project" value="TreeGrafter"/>
</dbReference>
<keyword evidence="13" id="KW-1185">Reference proteome</keyword>